<feature type="domain" description="Transcription regulator HTH AraC- type ligand binding" evidence="1">
    <location>
        <begin position="69"/>
        <end position="226"/>
    </location>
</feature>
<dbReference type="EMBL" id="CP021354">
    <property type="protein sequence ID" value="AWK70304.1"/>
    <property type="molecule type" value="Genomic_DNA"/>
</dbReference>
<dbReference type="Proteomes" id="UP000245711">
    <property type="component" value="Chromosome"/>
</dbReference>
<name>A0A2S2BP10_9NOCA</name>
<dbReference type="AlphaFoldDB" id="A0A2S2BP10"/>
<sequence length="284" mass="31503">MRVGMWRRYRTRGAGMHILPSLADGAGGGLPPPPRVMGRAGSGRRRYRERCWQGTQLDSALLQLREFETAVSKTCAPVRISPSHSMSRFRYSIEATSVEEIVVARVSSSSAVTVNRSDELINSSDTDYVKISWQRAGTSWIRQGKRACRALPGSIVAYRTGTPYEIECDAGGGYWSAVIVAIPVDRLGRDSGTICAQALIARPSLTGLTRSLSLFADDLTRCASSPRLALQVRPRTLQMRWQASLLVHSLSPRRFRVSPKSGLSHVYVHIAWRISMIRTSAWDR</sequence>
<proteinExistence type="predicted"/>
<dbReference type="Pfam" id="PF14525">
    <property type="entry name" value="AraC_binding_2"/>
    <property type="match status" value="1"/>
</dbReference>
<dbReference type="KEGG" id="roz:CBI38_00640"/>
<gene>
    <name evidence="2" type="ORF">CBI38_00640</name>
</gene>
<protein>
    <recommendedName>
        <fullName evidence="1">Transcription regulator HTH AraC- type ligand binding domain-containing protein</fullName>
    </recommendedName>
</protein>
<evidence type="ECO:0000259" key="1">
    <source>
        <dbReference type="Pfam" id="PF14525"/>
    </source>
</evidence>
<dbReference type="InterPro" id="IPR035418">
    <property type="entry name" value="AraC-bd_2"/>
</dbReference>
<accession>A0A2S2BP10</accession>
<organism evidence="2 3">
    <name type="scientific">Rhodococcus oxybenzonivorans</name>
    <dbReference type="NCBI Taxonomy" id="1990687"/>
    <lineage>
        <taxon>Bacteria</taxon>
        <taxon>Bacillati</taxon>
        <taxon>Actinomycetota</taxon>
        <taxon>Actinomycetes</taxon>
        <taxon>Mycobacteriales</taxon>
        <taxon>Nocardiaceae</taxon>
        <taxon>Rhodococcus</taxon>
    </lineage>
</organism>
<reference evidence="2 3" key="1">
    <citation type="submission" date="2017-05" db="EMBL/GenBank/DDBJ databases">
        <title>Isolation of Rhodococcus sp. S2-17 biodegrading of BP-3.</title>
        <authorList>
            <person name="Lee Y."/>
            <person name="Kim K.H."/>
            <person name="Chun B.H."/>
            <person name="Jung H.S."/>
            <person name="Jeon C.O."/>
        </authorList>
    </citation>
    <scope>NUCLEOTIDE SEQUENCE [LARGE SCALE GENOMIC DNA]</scope>
    <source>
        <strain evidence="2 3">S2-17</strain>
    </source>
</reference>
<evidence type="ECO:0000313" key="2">
    <source>
        <dbReference type="EMBL" id="AWK70304.1"/>
    </source>
</evidence>
<keyword evidence="3" id="KW-1185">Reference proteome</keyword>
<evidence type="ECO:0000313" key="3">
    <source>
        <dbReference type="Proteomes" id="UP000245711"/>
    </source>
</evidence>